<dbReference type="EMBL" id="KZ821242">
    <property type="protein sequence ID" value="PYH43633.1"/>
    <property type="molecule type" value="Genomic_DNA"/>
</dbReference>
<feature type="compositionally biased region" description="Low complexity" evidence="1">
    <location>
        <begin position="149"/>
        <end position="176"/>
    </location>
</feature>
<name>A0A318ZGB6_9EURO</name>
<evidence type="ECO:0000313" key="2">
    <source>
        <dbReference type="EMBL" id="PYH43633.1"/>
    </source>
</evidence>
<feature type="region of interest" description="Disordered" evidence="1">
    <location>
        <begin position="74"/>
        <end position="107"/>
    </location>
</feature>
<evidence type="ECO:0000256" key="1">
    <source>
        <dbReference type="SAM" id="MobiDB-lite"/>
    </source>
</evidence>
<proteinExistence type="predicted"/>
<dbReference type="OrthoDB" id="5368934at2759"/>
<reference evidence="2 3" key="1">
    <citation type="submission" date="2016-12" db="EMBL/GenBank/DDBJ databases">
        <title>The genomes of Aspergillus section Nigri reveals drivers in fungal speciation.</title>
        <authorList>
            <consortium name="DOE Joint Genome Institute"/>
            <person name="Vesth T.C."/>
            <person name="Nybo J."/>
            <person name="Theobald S."/>
            <person name="Brandl J."/>
            <person name="Frisvad J.C."/>
            <person name="Nielsen K.F."/>
            <person name="Lyhne E.K."/>
            <person name="Kogle M.E."/>
            <person name="Kuo A."/>
            <person name="Riley R."/>
            <person name="Clum A."/>
            <person name="Nolan M."/>
            <person name="Lipzen A."/>
            <person name="Salamov A."/>
            <person name="Henrissat B."/>
            <person name="Wiebenga A."/>
            <person name="De Vries R.P."/>
            <person name="Grigoriev I.V."/>
            <person name="Mortensen U.H."/>
            <person name="Andersen M.R."/>
            <person name="Baker S.E."/>
        </authorList>
    </citation>
    <scope>NUCLEOTIDE SEQUENCE [LARGE SCALE GENOMIC DNA]</scope>
    <source>
        <strain evidence="2 3">JOP 1030-1</strain>
    </source>
</reference>
<dbReference type="RefSeq" id="XP_025429615.1">
    <property type="nucleotide sequence ID" value="XM_025576885.1"/>
</dbReference>
<accession>A0A318ZGB6</accession>
<organism evidence="2 3">
    <name type="scientific">Aspergillus saccharolyticus JOP 1030-1</name>
    <dbReference type="NCBI Taxonomy" id="1450539"/>
    <lineage>
        <taxon>Eukaryota</taxon>
        <taxon>Fungi</taxon>
        <taxon>Dikarya</taxon>
        <taxon>Ascomycota</taxon>
        <taxon>Pezizomycotina</taxon>
        <taxon>Eurotiomycetes</taxon>
        <taxon>Eurotiomycetidae</taxon>
        <taxon>Eurotiales</taxon>
        <taxon>Aspergillaceae</taxon>
        <taxon>Aspergillus</taxon>
        <taxon>Aspergillus subgen. Circumdati</taxon>
    </lineage>
</organism>
<keyword evidence="3" id="KW-1185">Reference proteome</keyword>
<gene>
    <name evidence="2" type="ORF">BP01DRAFT_375288</name>
</gene>
<dbReference type="AlphaFoldDB" id="A0A318ZGB6"/>
<dbReference type="GeneID" id="37078114"/>
<sequence length="484" mass="55578">MAIDDHPAHWQATLLGVTFWKDAESWNQPIHDSIDEVHDQTLHTRFPFNLVTEEEKEISRARASLLSAVVAPSPVASNNTTTSTPTTNSNSSTTSPESLETPLQHRRRYSMSDVLTHLTATDTGTLDIMAGPRKEKRSRSETRSRGDQKQQQQQQPPPLTRSSSTNSNSHSSTSLLRSALHRMSRMRIGSGEEEQQQQQQEERGRRILETVDGAEQATPTNPLLEFRGGETWARFPRNRRSLGIDDEEDDDYEEEEKEIQIEVLPLEQMFPLVHFRHLRSLRITGMVQSYQTYIWQAAWLNTGLEELELSMVCQPRLRRSFAGKWPYIKEGWTMNPVHYSEPVYHGNGTGQLDHTIGQGEYLDKLVMEKAKVCAMAIGYTRNKFSIRSLTLTGFVVDADPFLHWFDIRRLKCLNFKDFCVDGGMWLCEPMKRVSVWWPKEIDERAVVVRRVNPREEVKVVQLRDGRKVGEIPFTGPESLNFDNV</sequence>
<feature type="region of interest" description="Disordered" evidence="1">
    <location>
        <begin position="120"/>
        <end position="176"/>
    </location>
</feature>
<feature type="compositionally biased region" description="Basic and acidic residues" evidence="1">
    <location>
        <begin position="138"/>
        <end position="148"/>
    </location>
</feature>
<dbReference type="Proteomes" id="UP000248349">
    <property type="component" value="Unassembled WGS sequence"/>
</dbReference>
<feature type="compositionally biased region" description="Low complexity" evidence="1">
    <location>
        <begin position="77"/>
        <end position="102"/>
    </location>
</feature>
<evidence type="ECO:0000313" key="3">
    <source>
        <dbReference type="Proteomes" id="UP000248349"/>
    </source>
</evidence>
<protein>
    <submittedName>
        <fullName evidence="2">Uncharacterized protein</fullName>
    </submittedName>
</protein>